<dbReference type="AlphaFoldDB" id="A0A7W5AMV1"/>
<reference evidence="1 2" key="1">
    <citation type="submission" date="2020-08" db="EMBL/GenBank/DDBJ databases">
        <title>Genomic Encyclopedia of Type Strains, Phase III (KMG-III): the genomes of soil and plant-associated and newly described type strains.</title>
        <authorList>
            <person name="Whitman W."/>
        </authorList>
    </citation>
    <scope>NUCLEOTIDE SEQUENCE [LARGE SCALE GENOMIC DNA]</scope>
    <source>
        <strain evidence="1 2">CECT 3287</strain>
    </source>
</reference>
<organism evidence="1 2">
    <name type="scientific">Actinoplanes campanulatus</name>
    <dbReference type="NCBI Taxonomy" id="113559"/>
    <lineage>
        <taxon>Bacteria</taxon>
        <taxon>Bacillati</taxon>
        <taxon>Actinomycetota</taxon>
        <taxon>Actinomycetes</taxon>
        <taxon>Micromonosporales</taxon>
        <taxon>Micromonosporaceae</taxon>
        <taxon>Actinoplanes</taxon>
    </lineage>
</organism>
<evidence type="ECO:0000313" key="1">
    <source>
        <dbReference type="EMBL" id="MBB3098977.1"/>
    </source>
</evidence>
<dbReference type="EMBL" id="JACHXF010000017">
    <property type="protein sequence ID" value="MBB3098977.1"/>
    <property type="molecule type" value="Genomic_DNA"/>
</dbReference>
<sequence>MTVWVLVSADEWTVMSVAETADAAKVVAERDAEEALAWRLDRKGKYVSGKWAYEIRPFEVIA</sequence>
<gene>
    <name evidence="1" type="ORF">FHR83_006683</name>
</gene>
<keyword evidence="2" id="KW-1185">Reference proteome</keyword>
<dbReference type="RefSeq" id="WP_183225065.1">
    <property type="nucleotide sequence ID" value="NZ_BMPW01000020.1"/>
</dbReference>
<dbReference type="Proteomes" id="UP000590749">
    <property type="component" value="Unassembled WGS sequence"/>
</dbReference>
<proteinExistence type="predicted"/>
<name>A0A7W5AMV1_9ACTN</name>
<evidence type="ECO:0000313" key="2">
    <source>
        <dbReference type="Proteomes" id="UP000590749"/>
    </source>
</evidence>
<accession>A0A7W5AMV1</accession>
<comment type="caution">
    <text evidence="1">The sequence shown here is derived from an EMBL/GenBank/DDBJ whole genome shotgun (WGS) entry which is preliminary data.</text>
</comment>
<protein>
    <submittedName>
        <fullName evidence="1">PHD/YefM family antitoxin component YafN of YafNO toxin-antitoxin module</fullName>
    </submittedName>
</protein>